<dbReference type="NCBIfam" id="NF005492">
    <property type="entry name" value="PRK07106.1"/>
    <property type="match status" value="1"/>
</dbReference>
<evidence type="ECO:0000313" key="1">
    <source>
        <dbReference type="EMBL" id="PWJ72499.1"/>
    </source>
</evidence>
<dbReference type="Pfam" id="PF01808">
    <property type="entry name" value="AICARFT_IMPCHas"/>
    <property type="match status" value="1"/>
</dbReference>
<dbReference type="InterPro" id="IPR016193">
    <property type="entry name" value="Cytidine_deaminase-like"/>
</dbReference>
<reference evidence="1 2" key="1">
    <citation type="submission" date="2018-05" db="EMBL/GenBank/DDBJ databases">
        <authorList>
            <person name="Goeker M."/>
            <person name="Huntemann M."/>
            <person name="Clum A."/>
            <person name="Pillay M."/>
            <person name="Palaniappan K."/>
            <person name="Varghese N."/>
            <person name="Mikhailova N."/>
            <person name="Stamatis D."/>
            <person name="Reddy T."/>
            <person name="Daum C."/>
            <person name="Shapiro N."/>
            <person name="Ivanova N."/>
            <person name="Kyrpides N."/>
            <person name="Woyke T."/>
        </authorList>
    </citation>
    <scope>NUCLEOTIDE SEQUENCE [LARGE SCALE GENOMIC DNA]</scope>
    <source>
        <strain evidence="1 2">DSM 26524</strain>
    </source>
</reference>
<dbReference type="FunFam" id="3.40.140.20:FF:000003">
    <property type="entry name" value="Bifunctional purine biosynthesis protein"/>
    <property type="match status" value="1"/>
</dbReference>
<keyword evidence="2" id="KW-1185">Reference proteome</keyword>
<dbReference type="AlphaFoldDB" id="A0AB73SYQ5"/>
<dbReference type="GO" id="GO:0004643">
    <property type="term" value="F:phosphoribosylaminoimidazolecarboxamide formyltransferase activity"/>
    <property type="evidence" value="ECO:0007669"/>
    <property type="project" value="InterPro"/>
</dbReference>
<protein>
    <submittedName>
        <fullName evidence="1">Phosphoribosylaminoimidazolecarboxamide formyltransferase/IMP cyclohydrolase</fullName>
    </submittedName>
</protein>
<dbReference type="GO" id="GO:0005829">
    <property type="term" value="C:cytosol"/>
    <property type="evidence" value="ECO:0007669"/>
    <property type="project" value="TreeGrafter"/>
</dbReference>
<dbReference type="Proteomes" id="UP000245412">
    <property type="component" value="Unassembled WGS sequence"/>
</dbReference>
<name>A0AB73SYQ5_9FIRM</name>
<dbReference type="PANTHER" id="PTHR11692">
    <property type="entry name" value="BIFUNCTIONAL PURINE BIOSYNTHESIS PROTEIN PURH"/>
    <property type="match status" value="1"/>
</dbReference>
<dbReference type="InterPro" id="IPR024050">
    <property type="entry name" value="AICAR_Tfase_insert_dom_sf"/>
</dbReference>
<dbReference type="GO" id="GO:0006189">
    <property type="term" value="P:'de novo' IMP biosynthetic process"/>
    <property type="evidence" value="ECO:0007669"/>
    <property type="project" value="TreeGrafter"/>
</dbReference>
<evidence type="ECO:0000313" key="2">
    <source>
        <dbReference type="Proteomes" id="UP000245412"/>
    </source>
</evidence>
<dbReference type="InterPro" id="IPR024051">
    <property type="entry name" value="AICAR_Tfase_dup_dom_sf"/>
</dbReference>
<dbReference type="Gene3D" id="3.40.140.20">
    <property type="match status" value="2"/>
</dbReference>
<organism evidence="1 2">
    <name type="scientific">Murimonas intestini</name>
    <dbReference type="NCBI Taxonomy" id="1337051"/>
    <lineage>
        <taxon>Bacteria</taxon>
        <taxon>Bacillati</taxon>
        <taxon>Bacillota</taxon>
        <taxon>Clostridia</taxon>
        <taxon>Lachnospirales</taxon>
        <taxon>Lachnospiraceae</taxon>
        <taxon>Murimonas</taxon>
    </lineage>
</organism>
<sequence>MKELELKYGCNPNQKPAKISVSDGRDLPIKVLLGKAGYINFMDALNGWQLVSELKAATGLPAAASFKHVSPAGAAVGLPLDDVLKKIYFVDDMGDLSPLACAYARARGADRMSSFGDFISLSDVCDADTASIIKREVSDGVIAPGYTEEALAILKQKKNGGYTVIEIDPEYRPAPIEHKDVFGITFEQGRNELKIDNDLLANVVTANKDLTEQGKMDLVISLITLKYTQSNSVCYAKGGQAIGVGAGQQSRVHCTRLAGNKADNWFLRQCPKVLELQFVDGIRRADRDNAIDVYIGDEYMDVLSDGAWEKIFKVKPEVFTKEEKRAWLDKMSDVALGSDAFFPFGDNIERAYKSGVKYIAEPGGSVRDDQVIATCDKYGMAMAFTGIRLFHH</sequence>
<dbReference type="GO" id="GO:0003937">
    <property type="term" value="F:IMP cyclohydrolase activity"/>
    <property type="evidence" value="ECO:0007669"/>
    <property type="project" value="InterPro"/>
</dbReference>
<proteinExistence type="predicted"/>
<dbReference type="SUPFAM" id="SSF53927">
    <property type="entry name" value="Cytidine deaminase-like"/>
    <property type="match status" value="1"/>
</dbReference>
<accession>A0AB73SYQ5</accession>
<gene>
    <name evidence="1" type="ORF">C7383_118110</name>
</gene>
<dbReference type="SMART" id="SM00798">
    <property type="entry name" value="AICARFT_IMPCHas"/>
    <property type="match status" value="1"/>
</dbReference>
<dbReference type="EMBL" id="QGGY01000018">
    <property type="protein sequence ID" value="PWJ72499.1"/>
    <property type="molecule type" value="Genomic_DNA"/>
</dbReference>
<dbReference type="InterPro" id="IPR002695">
    <property type="entry name" value="PurH-like"/>
</dbReference>
<dbReference type="PANTHER" id="PTHR11692:SF0">
    <property type="entry name" value="BIFUNCTIONAL PURINE BIOSYNTHESIS PROTEIN ATIC"/>
    <property type="match status" value="1"/>
</dbReference>
<dbReference type="Gene3D" id="1.10.287.440">
    <property type="match status" value="1"/>
</dbReference>
<comment type="caution">
    <text evidence="1">The sequence shown here is derived from an EMBL/GenBank/DDBJ whole genome shotgun (WGS) entry which is preliminary data.</text>
</comment>